<sequence>AFVTTGKYNRGKRVEGVWVFGGVERISGKCFLVAVSDRSATTLLDVIKE</sequence>
<dbReference type="EMBL" id="LRGB01003565">
    <property type="protein sequence ID" value="KZS02743.1"/>
    <property type="molecule type" value="Genomic_DNA"/>
</dbReference>
<name>A0A164JXD2_9CRUS</name>
<comment type="caution">
    <text evidence="1">The sequence shown here is derived from an EMBL/GenBank/DDBJ whole genome shotgun (WGS) entry which is preliminary data.</text>
</comment>
<dbReference type="OrthoDB" id="6379547at2759"/>
<organism evidence="1 2">
    <name type="scientific">Daphnia magna</name>
    <dbReference type="NCBI Taxonomy" id="35525"/>
    <lineage>
        <taxon>Eukaryota</taxon>
        <taxon>Metazoa</taxon>
        <taxon>Ecdysozoa</taxon>
        <taxon>Arthropoda</taxon>
        <taxon>Crustacea</taxon>
        <taxon>Branchiopoda</taxon>
        <taxon>Diplostraca</taxon>
        <taxon>Cladocera</taxon>
        <taxon>Anomopoda</taxon>
        <taxon>Daphniidae</taxon>
        <taxon>Daphnia</taxon>
    </lineage>
</organism>
<keyword evidence="2" id="KW-1185">Reference proteome</keyword>
<proteinExistence type="predicted"/>
<evidence type="ECO:0000313" key="2">
    <source>
        <dbReference type="Proteomes" id="UP000076858"/>
    </source>
</evidence>
<protein>
    <submittedName>
        <fullName evidence="1">Uncharacterized protein</fullName>
    </submittedName>
</protein>
<feature type="non-terminal residue" evidence="1">
    <location>
        <position position="1"/>
    </location>
</feature>
<gene>
    <name evidence="1" type="ORF">APZ42_000090</name>
</gene>
<dbReference type="AlphaFoldDB" id="A0A164JXD2"/>
<reference evidence="1 2" key="1">
    <citation type="submission" date="2016-03" db="EMBL/GenBank/DDBJ databases">
        <title>EvidentialGene: Evidence-directed Construction of Genes on Genomes.</title>
        <authorList>
            <person name="Gilbert D.G."/>
            <person name="Choi J.-H."/>
            <person name="Mockaitis K."/>
            <person name="Colbourne J."/>
            <person name="Pfrender M."/>
        </authorList>
    </citation>
    <scope>NUCLEOTIDE SEQUENCE [LARGE SCALE GENOMIC DNA]</scope>
    <source>
        <strain evidence="1 2">Xinb3</strain>
        <tissue evidence="1">Complete organism</tissue>
    </source>
</reference>
<accession>A0A164JXD2</accession>
<dbReference type="Proteomes" id="UP000076858">
    <property type="component" value="Unassembled WGS sequence"/>
</dbReference>
<evidence type="ECO:0000313" key="1">
    <source>
        <dbReference type="EMBL" id="KZS02743.1"/>
    </source>
</evidence>